<dbReference type="Proteomes" id="UP000719766">
    <property type="component" value="Unassembled WGS sequence"/>
</dbReference>
<sequence length="248" mass="28181">MFFTTPLSTSPYPLDYYLRDCPTVSFAVSTRAAQYLGEQRERAWALRYQQEPVNQPTLIALLAQEYDEFPDQQRVMDVLCACTPQDEEKIGGTMARKHAEMRRMRELQHFVALQAHIEEEQGFARHRANAEKFLAEAEASLSDFLPPDREPYLNTFQPFDLPDTSIRTSTSKVIVEDEPLPKDVIEGCAMTENCVVAEYRFEERDTLQSIFDRLSAGTSTEVPIERVPVPSTAAETSSSMQVNVNEEG</sequence>
<dbReference type="OrthoDB" id="2685466at2759"/>
<dbReference type="RefSeq" id="XP_041164828.1">
    <property type="nucleotide sequence ID" value="XM_041305840.1"/>
</dbReference>
<protein>
    <submittedName>
        <fullName evidence="1">Uncharacterized protein</fullName>
    </submittedName>
</protein>
<proteinExistence type="predicted"/>
<dbReference type="EMBL" id="JABBWE010000007">
    <property type="protein sequence ID" value="KAG1801362.1"/>
    <property type="molecule type" value="Genomic_DNA"/>
</dbReference>
<keyword evidence="2" id="KW-1185">Reference proteome</keyword>
<organism evidence="1 2">
    <name type="scientific">Suillus plorans</name>
    <dbReference type="NCBI Taxonomy" id="116603"/>
    <lineage>
        <taxon>Eukaryota</taxon>
        <taxon>Fungi</taxon>
        <taxon>Dikarya</taxon>
        <taxon>Basidiomycota</taxon>
        <taxon>Agaricomycotina</taxon>
        <taxon>Agaricomycetes</taxon>
        <taxon>Agaricomycetidae</taxon>
        <taxon>Boletales</taxon>
        <taxon>Suillineae</taxon>
        <taxon>Suillaceae</taxon>
        <taxon>Suillus</taxon>
    </lineage>
</organism>
<evidence type="ECO:0000313" key="1">
    <source>
        <dbReference type="EMBL" id="KAG1801362.1"/>
    </source>
</evidence>
<accession>A0A9P7J3G0</accession>
<evidence type="ECO:0000313" key="2">
    <source>
        <dbReference type="Proteomes" id="UP000719766"/>
    </source>
</evidence>
<reference evidence="1" key="1">
    <citation type="journal article" date="2020" name="New Phytol.">
        <title>Comparative genomics reveals dynamic genome evolution in host specialist ectomycorrhizal fungi.</title>
        <authorList>
            <person name="Lofgren L.A."/>
            <person name="Nguyen N.H."/>
            <person name="Vilgalys R."/>
            <person name="Ruytinx J."/>
            <person name="Liao H.L."/>
            <person name="Branco S."/>
            <person name="Kuo A."/>
            <person name="LaButti K."/>
            <person name="Lipzen A."/>
            <person name="Andreopoulos W."/>
            <person name="Pangilinan J."/>
            <person name="Riley R."/>
            <person name="Hundley H."/>
            <person name="Na H."/>
            <person name="Barry K."/>
            <person name="Grigoriev I.V."/>
            <person name="Stajich J.E."/>
            <person name="Kennedy P.G."/>
        </authorList>
    </citation>
    <scope>NUCLEOTIDE SEQUENCE</scope>
    <source>
        <strain evidence="1">S12</strain>
    </source>
</reference>
<name>A0A9P7J3G0_9AGAM</name>
<gene>
    <name evidence="1" type="ORF">HD556DRAFT_1438396</name>
</gene>
<dbReference type="GeneID" id="64599604"/>
<dbReference type="AlphaFoldDB" id="A0A9P7J3G0"/>
<comment type="caution">
    <text evidence="1">The sequence shown here is derived from an EMBL/GenBank/DDBJ whole genome shotgun (WGS) entry which is preliminary data.</text>
</comment>